<evidence type="ECO:0000313" key="7">
    <source>
        <dbReference type="EMBL" id="KYN28000.1"/>
    </source>
</evidence>
<keyword evidence="8" id="KW-1185">Reference proteome</keyword>
<keyword evidence="5 6" id="KW-0472">Membrane</keyword>
<organism evidence="7 8">
    <name type="scientific">Trachymyrmex cornetzi</name>
    <dbReference type="NCBI Taxonomy" id="471704"/>
    <lineage>
        <taxon>Eukaryota</taxon>
        <taxon>Metazoa</taxon>
        <taxon>Ecdysozoa</taxon>
        <taxon>Arthropoda</taxon>
        <taxon>Hexapoda</taxon>
        <taxon>Insecta</taxon>
        <taxon>Pterygota</taxon>
        <taxon>Neoptera</taxon>
        <taxon>Endopterygota</taxon>
        <taxon>Hymenoptera</taxon>
        <taxon>Apocrita</taxon>
        <taxon>Aculeata</taxon>
        <taxon>Formicoidea</taxon>
        <taxon>Formicidae</taxon>
        <taxon>Myrmicinae</taxon>
        <taxon>Trachymyrmex</taxon>
    </lineage>
</organism>
<name>A0A151JNH0_9HYME</name>
<evidence type="ECO:0000256" key="4">
    <source>
        <dbReference type="ARBA" id="ARBA00022989"/>
    </source>
</evidence>
<dbReference type="GO" id="GO:0005886">
    <property type="term" value="C:plasma membrane"/>
    <property type="evidence" value="ECO:0007669"/>
    <property type="project" value="UniProtKB-SubCell"/>
</dbReference>
<evidence type="ECO:0000313" key="8">
    <source>
        <dbReference type="Proteomes" id="UP000078492"/>
    </source>
</evidence>
<gene>
    <name evidence="7" type="ORF">ALC57_02577</name>
</gene>
<keyword evidence="4 6" id="KW-1133">Transmembrane helix</keyword>
<feature type="transmembrane region" description="Helical" evidence="6">
    <location>
        <begin position="78"/>
        <end position="97"/>
    </location>
</feature>
<sequence length="282" mass="33573">MCLRELAIVDNTLEALGTPKEYQKLYNWIILIIVGWIVYVFCQLAFTYFVVFSYLPFDIICFVKLTYIVFLVNYPSNVIMLSALISAAILGCISCRFRRVNERLRVLYSDLFESSADYRRQNRSIFVHQRITEAKDHNQYIIWIIMHVHLQLCFISRKLNKVLKVQILIQIVWYFTKALPFYVFMYKLFGDHQIIWTFSKVFTSLCDCSDFVLKTILFLTLHYICQTIYNKINEIVTILHKLSNYNLDKDLREQVSNYNKILFYNFNFLCVILLALKIRISA</sequence>
<keyword evidence="3 6" id="KW-0812">Transmembrane</keyword>
<evidence type="ECO:0000256" key="3">
    <source>
        <dbReference type="ARBA" id="ARBA00022692"/>
    </source>
</evidence>
<evidence type="ECO:0008006" key="9">
    <source>
        <dbReference type="Google" id="ProtNLM"/>
    </source>
</evidence>
<dbReference type="GO" id="GO:0050909">
    <property type="term" value="P:sensory perception of taste"/>
    <property type="evidence" value="ECO:0007669"/>
    <property type="project" value="InterPro"/>
</dbReference>
<evidence type="ECO:0000256" key="6">
    <source>
        <dbReference type="SAM" id="Phobius"/>
    </source>
</evidence>
<dbReference type="InterPro" id="IPR013604">
    <property type="entry name" value="7TM_chemorcpt"/>
</dbReference>
<evidence type="ECO:0000256" key="5">
    <source>
        <dbReference type="ARBA" id="ARBA00023136"/>
    </source>
</evidence>
<feature type="transmembrane region" description="Helical" evidence="6">
    <location>
        <begin position="25"/>
        <end position="42"/>
    </location>
</feature>
<dbReference type="EMBL" id="KQ978837">
    <property type="protein sequence ID" value="KYN28000.1"/>
    <property type="molecule type" value="Genomic_DNA"/>
</dbReference>
<accession>A0A151JNH0</accession>
<reference evidence="7 8" key="1">
    <citation type="submission" date="2015-09" db="EMBL/GenBank/DDBJ databases">
        <title>Trachymyrmex cornetzi WGS genome.</title>
        <authorList>
            <person name="Nygaard S."/>
            <person name="Hu H."/>
            <person name="Boomsma J."/>
            <person name="Zhang G."/>
        </authorList>
    </citation>
    <scope>NUCLEOTIDE SEQUENCE [LARGE SCALE GENOMIC DNA]</scope>
    <source>
        <strain evidence="7">Tcor2-1</strain>
        <tissue evidence="7">Whole body</tissue>
    </source>
</reference>
<comment type="subcellular location">
    <subcellularLocation>
        <location evidence="1">Cell membrane</location>
        <topology evidence="1">Multi-pass membrane protein</topology>
    </subcellularLocation>
</comment>
<dbReference type="Proteomes" id="UP000078492">
    <property type="component" value="Unassembled WGS sequence"/>
</dbReference>
<keyword evidence="2" id="KW-1003">Cell membrane</keyword>
<dbReference type="AlphaFoldDB" id="A0A151JNH0"/>
<feature type="transmembrane region" description="Helical" evidence="6">
    <location>
        <begin position="167"/>
        <end position="189"/>
    </location>
</feature>
<feature type="transmembrane region" description="Helical" evidence="6">
    <location>
        <begin position="261"/>
        <end position="280"/>
    </location>
</feature>
<proteinExistence type="predicted"/>
<dbReference type="Pfam" id="PF08395">
    <property type="entry name" value="7tm_7"/>
    <property type="match status" value="1"/>
</dbReference>
<evidence type="ECO:0000256" key="1">
    <source>
        <dbReference type="ARBA" id="ARBA00004651"/>
    </source>
</evidence>
<protein>
    <recommendedName>
        <fullName evidence="9">Gustatory receptor</fullName>
    </recommendedName>
</protein>
<evidence type="ECO:0000256" key="2">
    <source>
        <dbReference type="ARBA" id="ARBA00022475"/>
    </source>
</evidence>